<dbReference type="InterPro" id="IPR009080">
    <property type="entry name" value="tRNAsynth_Ia_anticodon-bd"/>
</dbReference>
<evidence type="ECO:0000259" key="12">
    <source>
        <dbReference type="Pfam" id="PF08264"/>
    </source>
</evidence>
<dbReference type="CDD" id="cd00817">
    <property type="entry name" value="ValRS_core"/>
    <property type="match status" value="1"/>
</dbReference>
<dbReference type="InterPro" id="IPR033705">
    <property type="entry name" value="Anticodon_Ia_Val"/>
</dbReference>
<accession>A0A1G2THX1</accession>
<dbReference type="SUPFAM" id="SSF50677">
    <property type="entry name" value="ValRS/IleRS/LeuRS editing domain"/>
    <property type="match status" value="1"/>
</dbReference>
<dbReference type="SUPFAM" id="SSF52374">
    <property type="entry name" value="Nucleotidylyl transferase"/>
    <property type="match status" value="1"/>
</dbReference>
<dbReference type="InterPro" id="IPR002300">
    <property type="entry name" value="aa-tRNA-synth_Ia"/>
</dbReference>
<keyword evidence="5 10" id="KW-0067">ATP-binding</keyword>
<evidence type="ECO:0000256" key="10">
    <source>
        <dbReference type="RuleBase" id="RU363035"/>
    </source>
</evidence>
<dbReference type="PANTHER" id="PTHR11946:SF93">
    <property type="entry name" value="VALINE--TRNA LIGASE, CHLOROPLASTIC_MITOCHONDRIAL 2"/>
    <property type="match status" value="1"/>
</dbReference>
<dbReference type="GO" id="GO:0004832">
    <property type="term" value="F:valine-tRNA ligase activity"/>
    <property type="evidence" value="ECO:0007669"/>
    <property type="project" value="UniProtKB-EC"/>
</dbReference>
<dbReference type="InterPro" id="IPR014729">
    <property type="entry name" value="Rossmann-like_a/b/a_fold"/>
</dbReference>
<dbReference type="Gene3D" id="1.10.730.10">
    <property type="entry name" value="Isoleucyl-tRNA Synthetase, Domain 1"/>
    <property type="match status" value="1"/>
</dbReference>
<evidence type="ECO:0000256" key="5">
    <source>
        <dbReference type="ARBA" id="ARBA00022840"/>
    </source>
</evidence>
<organism evidence="13 14">
    <name type="scientific">Candidatus Zambryskibacteria bacterium RIFCSPHIGHO2_02_FULL_43_37</name>
    <dbReference type="NCBI Taxonomy" id="1802749"/>
    <lineage>
        <taxon>Bacteria</taxon>
        <taxon>Candidatus Zambryskiibacteriota</taxon>
    </lineage>
</organism>
<proteinExistence type="inferred from homology"/>
<evidence type="ECO:0000313" key="14">
    <source>
        <dbReference type="Proteomes" id="UP000177279"/>
    </source>
</evidence>
<dbReference type="InterPro" id="IPR013155">
    <property type="entry name" value="M/V/L/I-tRNA-synth_anticd-bd"/>
</dbReference>
<evidence type="ECO:0000256" key="6">
    <source>
        <dbReference type="ARBA" id="ARBA00022917"/>
    </source>
</evidence>
<dbReference type="Gene3D" id="3.90.740.10">
    <property type="entry name" value="Valyl/Leucyl/Isoleucyl-tRNA synthetase, editing domain"/>
    <property type="match status" value="1"/>
</dbReference>
<evidence type="ECO:0000259" key="11">
    <source>
        <dbReference type="Pfam" id="PF00133"/>
    </source>
</evidence>
<dbReference type="PRINTS" id="PR00986">
    <property type="entry name" value="TRNASYNTHVAL"/>
</dbReference>
<comment type="caution">
    <text evidence="13">The sequence shown here is derived from an EMBL/GenBank/DDBJ whole genome shotgun (WGS) entry which is preliminary data.</text>
</comment>
<evidence type="ECO:0000256" key="9">
    <source>
        <dbReference type="ARBA" id="ARBA00047552"/>
    </source>
</evidence>
<evidence type="ECO:0000256" key="1">
    <source>
        <dbReference type="ARBA" id="ARBA00013169"/>
    </source>
</evidence>
<dbReference type="EMBL" id="MHVS01000003">
    <property type="protein sequence ID" value="OHA96890.1"/>
    <property type="molecule type" value="Genomic_DNA"/>
</dbReference>
<dbReference type="NCBIfam" id="NF004349">
    <property type="entry name" value="PRK05729.1"/>
    <property type="match status" value="1"/>
</dbReference>
<dbReference type="GO" id="GO:0002161">
    <property type="term" value="F:aminoacyl-tRNA deacylase activity"/>
    <property type="evidence" value="ECO:0007669"/>
    <property type="project" value="InterPro"/>
</dbReference>
<keyword evidence="7 10" id="KW-0030">Aminoacyl-tRNA synthetase</keyword>
<dbReference type="GO" id="GO:0005524">
    <property type="term" value="F:ATP binding"/>
    <property type="evidence" value="ECO:0007669"/>
    <property type="project" value="UniProtKB-KW"/>
</dbReference>
<dbReference type="PANTHER" id="PTHR11946">
    <property type="entry name" value="VALYL-TRNA SYNTHETASES"/>
    <property type="match status" value="1"/>
</dbReference>
<dbReference type="CDD" id="cd07962">
    <property type="entry name" value="Anticodon_Ia_Val"/>
    <property type="match status" value="1"/>
</dbReference>
<dbReference type="PROSITE" id="PS00178">
    <property type="entry name" value="AA_TRNA_LIGASE_I"/>
    <property type="match status" value="1"/>
</dbReference>
<dbReference type="InterPro" id="IPR002303">
    <property type="entry name" value="Valyl-tRNA_ligase"/>
</dbReference>
<keyword evidence="2" id="KW-0963">Cytoplasm</keyword>
<dbReference type="AlphaFoldDB" id="A0A1G2THX1"/>
<gene>
    <name evidence="13" type="ORF">A3D49_02160</name>
</gene>
<feature type="domain" description="Aminoacyl-tRNA synthetase class Ia" evidence="11">
    <location>
        <begin position="18"/>
        <end position="434"/>
    </location>
</feature>
<evidence type="ECO:0000256" key="4">
    <source>
        <dbReference type="ARBA" id="ARBA00022741"/>
    </source>
</evidence>
<comment type="similarity">
    <text evidence="10">Belongs to the class-I aminoacyl-tRNA synthetase family.</text>
</comment>
<dbReference type="GO" id="GO:0005829">
    <property type="term" value="C:cytosol"/>
    <property type="evidence" value="ECO:0007669"/>
    <property type="project" value="TreeGrafter"/>
</dbReference>
<comment type="catalytic activity">
    <reaction evidence="9">
        <text>tRNA(Val) + L-valine + ATP = L-valyl-tRNA(Val) + AMP + diphosphate</text>
        <dbReference type="Rhea" id="RHEA:10704"/>
        <dbReference type="Rhea" id="RHEA-COMP:9672"/>
        <dbReference type="Rhea" id="RHEA-COMP:9708"/>
        <dbReference type="ChEBI" id="CHEBI:30616"/>
        <dbReference type="ChEBI" id="CHEBI:33019"/>
        <dbReference type="ChEBI" id="CHEBI:57762"/>
        <dbReference type="ChEBI" id="CHEBI:78442"/>
        <dbReference type="ChEBI" id="CHEBI:78537"/>
        <dbReference type="ChEBI" id="CHEBI:456215"/>
        <dbReference type="EC" id="6.1.1.9"/>
    </reaction>
</comment>
<evidence type="ECO:0000313" key="13">
    <source>
        <dbReference type="EMBL" id="OHA96890.1"/>
    </source>
</evidence>
<dbReference type="SUPFAM" id="SSF47323">
    <property type="entry name" value="Anticodon-binding domain of a subclass of class I aminoacyl-tRNA synthetases"/>
    <property type="match status" value="1"/>
</dbReference>
<evidence type="ECO:0000256" key="3">
    <source>
        <dbReference type="ARBA" id="ARBA00022598"/>
    </source>
</evidence>
<dbReference type="GO" id="GO:0006438">
    <property type="term" value="P:valyl-tRNA aminoacylation"/>
    <property type="evidence" value="ECO:0007669"/>
    <property type="project" value="InterPro"/>
</dbReference>
<sequence length="776" mass="88884">MDEKFLKPYNPQETESRIYKLWEESGFFNPDNLPKRHKEPFSVVLPPPNATGTLHVGGSLMLVIQDIAVRFKRMIGYKTLWLPGTDHAAIATNSKVEKILYKEEGKSRHDIGREAFVAKVEKFVEENRGELKSQIQKMGASLDWSREAFTFDEKRNLAVRTAFKAMYDAGLIYRGNRIINWDPKGQTTISDDEIVYEERPGKLYTFKYSADFPIAISTTRPETKLGDTAVAVHPSDERYGDYVGKTYKVNFAGADLNIKIVADESVDPEFGTGALGVTPAHSQIDAEIAKRHGLPSIQVINEYAQISRRTSMFYGEKVSSAREKIINWIKEQNLLIKEEDVKQNIATAERTGGIIEPLPKTQWFVDVNKPIQTRGGKSLKELMYESVASEYIEILPERFENEYFNWINNLHDWNISRQIWYGHRVPIYCDLALDVNREAVVIFKKTDFATKVNLTEQDLDRLILDTDYVGTPTTSQLKAYAIKTLVDKGNLSWEWVRSNGIFNYAGVHQIETVPFITDKEIPPSGIIDPDTLDTWFSSGLWTFSALGWPEQTKDMDTYHPTDLLETGYDILFFWVARMILMSQFLLGEIPFKTVYLHGLVRNEKGQKLSKSLGDNVDPVSIGNQYGTDALRMALIVGVGPGSDSKLSNDKLKAYKNFANKIWNIARFVLSKENSGELRKELVEEFEALAKDITADMDNYRFYIAAEKIYHYVWHRFADEILEESKGKEDYGATLYYILENSLKLLHPFMPFITEEIWGELKSKKSLLMVENWPYES</sequence>
<feature type="domain" description="Methionyl/Valyl/Leucyl/Isoleucyl-tRNA synthetase anticodon-binding" evidence="12">
    <location>
        <begin position="679"/>
        <end position="773"/>
    </location>
</feature>
<dbReference type="EC" id="6.1.1.9" evidence="1"/>
<dbReference type="Pfam" id="PF08264">
    <property type="entry name" value="Anticodon_1"/>
    <property type="match status" value="1"/>
</dbReference>
<dbReference type="InterPro" id="IPR001412">
    <property type="entry name" value="aa-tRNA-synth_I_CS"/>
</dbReference>
<dbReference type="Gene3D" id="3.40.50.620">
    <property type="entry name" value="HUPs"/>
    <property type="match status" value="2"/>
</dbReference>
<reference evidence="13 14" key="1">
    <citation type="journal article" date="2016" name="Nat. Commun.">
        <title>Thousands of microbial genomes shed light on interconnected biogeochemical processes in an aquifer system.</title>
        <authorList>
            <person name="Anantharaman K."/>
            <person name="Brown C.T."/>
            <person name="Hug L.A."/>
            <person name="Sharon I."/>
            <person name="Castelle C.J."/>
            <person name="Probst A.J."/>
            <person name="Thomas B.C."/>
            <person name="Singh A."/>
            <person name="Wilkins M.J."/>
            <person name="Karaoz U."/>
            <person name="Brodie E.L."/>
            <person name="Williams K.H."/>
            <person name="Hubbard S.S."/>
            <person name="Banfield J.F."/>
        </authorList>
    </citation>
    <scope>NUCLEOTIDE SEQUENCE [LARGE SCALE GENOMIC DNA]</scope>
</reference>
<protein>
    <recommendedName>
        <fullName evidence="1">valine--tRNA ligase</fullName>
        <ecNumber evidence="1">6.1.1.9</ecNumber>
    </recommendedName>
    <alternativeName>
        <fullName evidence="8">Valyl-tRNA synthetase</fullName>
    </alternativeName>
</protein>
<keyword evidence="4 10" id="KW-0547">Nucleotide-binding</keyword>
<evidence type="ECO:0000256" key="2">
    <source>
        <dbReference type="ARBA" id="ARBA00022490"/>
    </source>
</evidence>
<dbReference type="FunFam" id="3.40.50.620:FF:000020">
    <property type="entry name" value="Valine--tRNA ligase, mitochondrial"/>
    <property type="match status" value="1"/>
</dbReference>
<feature type="domain" description="Aminoacyl-tRNA synthetase class Ia" evidence="11">
    <location>
        <begin position="528"/>
        <end position="643"/>
    </location>
</feature>
<evidence type="ECO:0000256" key="8">
    <source>
        <dbReference type="ARBA" id="ARBA00029936"/>
    </source>
</evidence>
<dbReference type="Pfam" id="PF00133">
    <property type="entry name" value="tRNA-synt_1"/>
    <property type="match status" value="2"/>
</dbReference>
<keyword evidence="3 10" id="KW-0436">Ligase</keyword>
<evidence type="ECO:0000256" key="7">
    <source>
        <dbReference type="ARBA" id="ARBA00023146"/>
    </source>
</evidence>
<dbReference type="Proteomes" id="UP000177279">
    <property type="component" value="Unassembled WGS sequence"/>
</dbReference>
<dbReference type="InterPro" id="IPR009008">
    <property type="entry name" value="Val/Leu/Ile-tRNA-synth_edit"/>
</dbReference>
<keyword evidence="6 10" id="KW-0648">Protein biosynthesis</keyword>
<name>A0A1G2THX1_9BACT</name>